<dbReference type="InterPro" id="IPR013830">
    <property type="entry name" value="SGNH_hydro"/>
</dbReference>
<dbReference type="Gene3D" id="3.40.50.1110">
    <property type="entry name" value="SGNH hydrolase"/>
    <property type="match status" value="1"/>
</dbReference>
<gene>
    <name evidence="2" type="ORF">KABA2_01S04598</name>
</gene>
<keyword evidence="3" id="KW-1185">Reference proteome</keyword>
<dbReference type="InterPro" id="IPR036514">
    <property type="entry name" value="SGNH_hydro_sf"/>
</dbReference>
<protein>
    <submittedName>
        <fullName evidence="2">Similar to Saccharomyces cerevisiae YOR126C IAH1 Isoamyl acetate-hydrolyzing esterase</fullName>
    </submittedName>
</protein>
<feature type="domain" description="SGNH hydrolase-type esterase" evidence="1">
    <location>
        <begin position="9"/>
        <end position="194"/>
    </location>
</feature>
<dbReference type="GeneID" id="64855157"/>
<dbReference type="CDD" id="cd01838">
    <property type="entry name" value="Isoamyl_acetate_hydrolase_like"/>
    <property type="match status" value="1"/>
</dbReference>
<evidence type="ECO:0000313" key="3">
    <source>
        <dbReference type="Proteomes" id="UP000644660"/>
    </source>
</evidence>
<evidence type="ECO:0000313" key="2">
    <source>
        <dbReference type="EMBL" id="CAB4252038.1"/>
    </source>
</evidence>
<reference evidence="2 3" key="1">
    <citation type="submission" date="2020-05" db="EMBL/GenBank/DDBJ databases">
        <authorList>
            <person name="Casaregola S."/>
            <person name="Devillers H."/>
            <person name="Grondin C."/>
        </authorList>
    </citation>
    <scope>NUCLEOTIDE SEQUENCE [LARGE SCALE GENOMIC DNA]</scope>
    <source>
        <strain evidence="2 3">CLIB 1767</strain>
    </source>
</reference>
<accession>A0A8H2VB54</accession>
<dbReference type="FunFam" id="3.40.50.1110:FF:000022">
    <property type="entry name" value="Isoamyl acetate-hydrolyzing esterase"/>
    <property type="match status" value="1"/>
</dbReference>
<name>A0A8H2VB54_9SACH</name>
<dbReference type="EMBL" id="CAEFZW010000001">
    <property type="protein sequence ID" value="CAB4252038.1"/>
    <property type="molecule type" value="Genomic_DNA"/>
</dbReference>
<dbReference type="Pfam" id="PF13472">
    <property type="entry name" value="Lipase_GDSL_2"/>
    <property type="match status" value="1"/>
</dbReference>
<sequence>MQKYQKFLLFGDSITEFAYTTQPFSLGAALSNVYTRKLDILHRGYAGYTSRWGIKVLEDILEEHGHNDIAIATIYFGANDSCLGGPQAVPLDEYIENMKLLVDMLRKNNIKPIFMGLALFNRELWESIKPEEIKLGHIRTVDNLQLYSNSLKKLAKKENVPFIDLHKSFTEVGRDSWKDLLLDGLHFSSKGYEVWYNELIAAIKENYPEYDPDNMQTMYPLWRDVKPDCSNI</sequence>
<dbReference type="AlphaFoldDB" id="A0A8H2VB54"/>
<evidence type="ECO:0000259" key="1">
    <source>
        <dbReference type="Pfam" id="PF13472"/>
    </source>
</evidence>
<dbReference type="PANTHER" id="PTHR14209:SF19">
    <property type="entry name" value="ISOAMYL ACETATE-HYDROLYZING ESTERASE 1 HOMOLOG"/>
    <property type="match status" value="1"/>
</dbReference>
<proteinExistence type="predicted"/>
<dbReference type="RefSeq" id="XP_041404077.1">
    <property type="nucleotide sequence ID" value="XM_041548143.1"/>
</dbReference>
<comment type="caution">
    <text evidence="2">The sequence shown here is derived from an EMBL/GenBank/DDBJ whole genome shotgun (WGS) entry which is preliminary data.</text>
</comment>
<dbReference type="OrthoDB" id="671439at2759"/>
<dbReference type="SUPFAM" id="SSF52266">
    <property type="entry name" value="SGNH hydrolase"/>
    <property type="match status" value="1"/>
</dbReference>
<dbReference type="PANTHER" id="PTHR14209">
    <property type="entry name" value="ISOAMYL ACETATE-HYDROLYZING ESTERASE 1"/>
    <property type="match status" value="1"/>
</dbReference>
<dbReference type="Proteomes" id="UP000644660">
    <property type="component" value="Unassembled WGS sequence"/>
</dbReference>
<organism evidence="2 3">
    <name type="scientific">Maudiozyma barnettii</name>
    <dbReference type="NCBI Taxonomy" id="61262"/>
    <lineage>
        <taxon>Eukaryota</taxon>
        <taxon>Fungi</taxon>
        <taxon>Dikarya</taxon>
        <taxon>Ascomycota</taxon>
        <taxon>Saccharomycotina</taxon>
        <taxon>Saccharomycetes</taxon>
        <taxon>Saccharomycetales</taxon>
        <taxon>Saccharomycetaceae</taxon>
        <taxon>Maudiozyma</taxon>
    </lineage>
</organism>
<dbReference type="InterPro" id="IPR045136">
    <property type="entry name" value="Iah1-like"/>
</dbReference>